<sequence length="606" mass="62213">MKCLLRKELIPRQPRVHGSQRMSKGIFAVCVAALLCWASEAAADSITEGSGTPDLKLLFVGNSLIYFNGGVHKVVAGLLHDEFPSAIIKADQVAGPNYLFTQHLDNAQKPGTAQWETLGPNSTDHWDFVLFQEESQQVAFGGVSNSASLEALEQLTKLAAARGAKVAIDLTWAWLDGKNPSFSVFKDMQAKVDAGYAADMKELTSSTGVAAFLAPVGLGWQVVHDLVDAAKTGRAKAPSSAVAVLAQSQHAGQSASVALDATPVRAPVQSPTPQICPQGVRAEGEVSSPVQAPAGEPAASQSGAPDITRPAADSSRPQALAVAPEGEAEAPAAAAPLHLAGQAPADAGQSGAVRLPNTVASLPFVAGRRLKGATAGAEGMTASAEGDLAGGAAARRLLQAQQPGAVSSVSGGEATGASAATGQGISAVQGDPFADTATAPDVAAPQAPVHAPAPVVVATASEQMHELTPILTYPDEEEGRPASDHESVTEQAQANAPAPAQGASLEASAGDFCFPKALPEGLDTFTKMYAPDGNHPSMAGTYLQGLIIASSMTGCRMKGNGFTSGLEPKWYTFLQELSDAIVFEGTPPQFPPYPWSNSGPKCTLKP</sequence>
<evidence type="ECO:0000256" key="2">
    <source>
        <dbReference type="SAM" id="SignalP"/>
    </source>
</evidence>
<dbReference type="Proteomes" id="UP001314263">
    <property type="component" value="Unassembled WGS sequence"/>
</dbReference>
<accession>A0AAV1IGI5</accession>
<feature type="signal peptide" evidence="2">
    <location>
        <begin position="1"/>
        <end position="43"/>
    </location>
</feature>
<reference evidence="3 4" key="1">
    <citation type="submission" date="2023-10" db="EMBL/GenBank/DDBJ databases">
        <authorList>
            <person name="Maclean D."/>
            <person name="Macfadyen A."/>
        </authorList>
    </citation>
    <scope>NUCLEOTIDE SEQUENCE [LARGE SCALE GENOMIC DNA]</scope>
</reference>
<dbReference type="EMBL" id="CAUYUE010000014">
    <property type="protein sequence ID" value="CAK0786428.1"/>
    <property type="molecule type" value="Genomic_DNA"/>
</dbReference>
<protein>
    <recommendedName>
        <fullName evidence="5">SGNH/GDSL hydrolase family protein</fullName>
    </recommendedName>
</protein>
<dbReference type="InterPro" id="IPR036514">
    <property type="entry name" value="SGNH_hydro_sf"/>
</dbReference>
<evidence type="ECO:0008006" key="5">
    <source>
        <dbReference type="Google" id="ProtNLM"/>
    </source>
</evidence>
<name>A0AAV1IGI5_9CHLO</name>
<feature type="region of interest" description="Disordered" evidence="1">
    <location>
        <begin position="474"/>
        <end position="502"/>
    </location>
</feature>
<keyword evidence="2" id="KW-0732">Signal</keyword>
<evidence type="ECO:0000256" key="1">
    <source>
        <dbReference type="SAM" id="MobiDB-lite"/>
    </source>
</evidence>
<evidence type="ECO:0000313" key="4">
    <source>
        <dbReference type="Proteomes" id="UP001314263"/>
    </source>
</evidence>
<dbReference type="AlphaFoldDB" id="A0AAV1IGI5"/>
<feature type="compositionally biased region" description="Basic and acidic residues" evidence="1">
    <location>
        <begin position="479"/>
        <end position="488"/>
    </location>
</feature>
<keyword evidence="4" id="KW-1185">Reference proteome</keyword>
<feature type="region of interest" description="Disordered" evidence="1">
    <location>
        <begin position="266"/>
        <end position="331"/>
    </location>
</feature>
<organism evidence="3 4">
    <name type="scientific">Coccomyxa viridis</name>
    <dbReference type="NCBI Taxonomy" id="1274662"/>
    <lineage>
        <taxon>Eukaryota</taxon>
        <taxon>Viridiplantae</taxon>
        <taxon>Chlorophyta</taxon>
        <taxon>core chlorophytes</taxon>
        <taxon>Trebouxiophyceae</taxon>
        <taxon>Trebouxiophyceae incertae sedis</taxon>
        <taxon>Coccomyxaceae</taxon>
        <taxon>Coccomyxa</taxon>
    </lineage>
</organism>
<comment type="caution">
    <text evidence="3">The sequence shown here is derived from an EMBL/GenBank/DDBJ whole genome shotgun (WGS) entry which is preliminary data.</text>
</comment>
<gene>
    <name evidence="3" type="ORF">CVIRNUC_009641</name>
</gene>
<feature type="compositionally biased region" description="Low complexity" evidence="1">
    <location>
        <begin position="319"/>
        <end position="331"/>
    </location>
</feature>
<feature type="chain" id="PRO_5043359536" description="SGNH/GDSL hydrolase family protein" evidence="2">
    <location>
        <begin position="44"/>
        <end position="606"/>
    </location>
</feature>
<proteinExistence type="predicted"/>
<feature type="compositionally biased region" description="Low complexity" evidence="1">
    <location>
        <begin position="491"/>
        <end position="502"/>
    </location>
</feature>
<evidence type="ECO:0000313" key="3">
    <source>
        <dbReference type="EMBL" id="CAK0786428.1"/>
    </source>
</evidence>
<dbReference type="Gene3D" id="3.40.50.1110">
    <property type="entry name" value="SGNH hydrolase"/>
    <property type="match status" value="2"/>
</dbReference>